<accession>A0A089LQ78</accession>
<dbReference type="Proteomes" id="UP000029507">
    <property type="component" value="Chromosome"/>
</dbReference>
<keyword evidence="2" id="KW-1185">Reference proteome</keyword>
<protein>
    <submittedName>
        <fullName evidence="1">Uncharacterized protein</fullName>
    </submittedName>
</protein>
<proteinExistence type="predicted"/>
<dbReference type="HOGENOM" id="CLU_1968386_0_0_9"/>
<reference evidence="1 2" key="1">
    <citation type="submission" date="2014-08" db="EMBL/GenBank/DDBJ databases">
        <title>Comparative genomics of the Paenibacillus odorifer group.</title>
        <authorList>
            <person name="den Bakker H.C."/>
            <person name="Tsai Y.-C."/>
            <person name="Martin N."/>
            <person name="Korlach J."/>
            <person name="Wiedmann M."/>
        </authorList>
    </citation>
    <scope>NUCLEOTIDE SEQUENCE [LARGE SCALE GENOMIC DNA]</scope>
    <source>
        <strain evidence="1 2">DSM 14472</strain>
    </source>
</reference>
<evidence type="ECO:0000313" key="1">
    <source>
        <dbReference type="EMBL" id="AIQ62255.1"/>
    </source>
</evidence>
<dbReference type="OrthoDB" id="2937251at2"/>
<dbReference type="KEGG" id="pste:PSTEL_03110"/>
<name>A0A089LQ78_9BACL</name>
<dbReference type="AlphaFoldDB" id="A0A089LQ78"/>
<dbReference type="EMBL" id="CP009286">
    <property type="protein sequence ID" value="AIQ62255.1"/>
    <property type="molecule type" value="Genomic_DNA"/>
</dbReference>
<evidence type="ECO:0000313" key="2">
    <source>
        <dbReference type="Proteomes" id="UP000029507"/>
    </source>
</evidence>
<dbReference type="STRING" id="169760.PSTEL_03110"/>
<organism evidence="1 2">
    <name type="scientific">Paenibacillus stellifer</name>
    <dbReference type="NCBI Taxonomy" id="169760"/>
    <lineage>
        <taxon>Bacteria</taxon>
        <taxon>Bacillati</taxon>
        <taxon>Bacillota</taxon>
        <taxon>Bacilli</taxon>
        <taxon>Bacillales</taxon>
        <taxon>Paenibacillaceae</taxon>
        <taxon>Paenibacillus</taxon>
    </lineage>
</organism>
<dbReference type="RefSeq" id="WP_038693397.1">
    <property type="nucleotide sequence ID" value="NZ_CP009286.1"/>
</dbReference>
<sequence>MRITIISARAVLSASIRDPHRPLEIHFRSPYGEGKGRWLGPLPAPGEELDAEVELDGLLIRWVDVVPAPGEGPVIALEEGLTVLRGTLEDIEEDGTAYLTIGDSEVSFECIGEPMAVGGTVEIRTDALCLYPAFHNPL</sequence>
<gene>
    <name evidence="1" type="ORF">PSTEL_03110</name>
</gene>